<dbReference type="EMBL" id="KI894014">
    <property type="protein sequence ID" value="OCF48129.1"/>
    <property type="molecule type" value="Genomic_DNA"/>
</dbReference>
<organism evidence="1">
    <name type="scientific">Kwoniella pini CBS 10737</name>
    <dbReference type="NCBI Taxonomy" id="1296096"/>
    <lineage>
        <taxon>Eukaryota</taxon>
        <taxon>Fungi</taxon>
        <taxon>Dikarya</taxon>
        <taxon>Basidiomycota</taxon>
        <taxon>Agaricomycotina</taxon>
        <taxon>Tremellomycetes</taxon>
        <taxon>Tremellales</taxon>
        <taxon>Cryptococcaceae</taxon>
        <taxon>Kwoniella</taxon>
    </lineage>
</organism>
<dbReference type="GeneID" id="30174366"/>
<dbReference type="Proteomes" id="UP000094020">
    <property type="component" value="Chromosome 11"/>
</dbReference>
<dbReference type="KEGG" id="kpin:30174366"/>
<accession>A0A1B9HXW8</accession>
<dbReference type="AlphaFoldDB" id="A0A1B9HXW8"/>
<sequence length="239" mass="27104">MHMRDHLQPIDLSSLPPCDDNDTCNQSEFTFSHLFEHTITSDDSSVATPVASPPPTPLLPHHSRWIGWTWEIPPDLLEMDEPSVQPFREELAKSSISQSFVTPARNTAKIPASTKGTIAKSRSRSRPRSERQALAELVGCVQRSARKQLSRRVVKSGHRTNQYSFVRHPQTPTPLSRDDSWVFERATDVTKPSDLNVSRPPLSNFFEIRRLQMNDHLTDLEARLASMRQLVAEDPSFSI</sequence>
<evidence type="ECO:0000313" key="2">
    <source>
        <dbReference type="EMBL" id="WWC73690.1"/>
    </source>
</evidence>
<reference evidence="1" key="3">
    <citation type="submission" date="2016-07" db="EMBL/GenBank/DDBJ databases">
        <title>Evolution of pathogenesis and genome organization in the Tremellales.</title>
        <authorList>
            <person name="Cuomo C."/>
            <person name="Litvintseva A."/>
            <person name="Heitman J."/>
            <person name="Chen Y."/>
            <person name="Sun S."/>
            <person name="Springer D."/>
            <person name="Dromer F."/>
            <person name="Young S."/>
            <person name="Zeng Q."/>
            <person name="Chapman S."/>
            <person name="Gujja S."/>
            <person name="Saif S."/>
            <person name="Birren B."/>
        </authorList>
    </citation>
    <scope>NUCLEOTIDE SEQUENCE</scope>
    <source>
        <strain evidence="1">CBS 10737</strain>
    </source>
</reference>
<gene>
    <name evidence="1" type="ORF">I206_05997</name>
    <name evidence="2" type="ORF">I206_107662</name>
</gene>
<reference evidence="1" key="1">
    <citation type="submission" date="2013-07" db="EMBL/GenBank/DDBJ databases">
        <title>The Genome Sequence of Cryptococcus pinus CBS10737.</title>
        <authorList>
            <consortium name="The Broad Institute Genome Sequencing Platform"/>
            <person name="Cuomo C."/>
            <person name="Litvintseva A."/>
            <person name="Chen Y."/>
            <person name="Heitman J."/>
            <person name="Sun S."/>
            <person name="Springer D."/>
            <person name="Dromer F."/>
            <person name="Young S.K."/>
            <person name="Zeng Q."/>
            <person name="Gargeya S."/>
            <person name="Fitzgerald M."/>
            <person name="Abouelleil A."/>
            <person name="Alvarado L."/>
            <person name="Berlin A.M."/>
            <person name="Chapman S.B."/>
            <person name="Dewar J."/>
            <person name="Goldberg J."/>
            <person name="Griggs A."/>
            <person name="Gujja S."/>
            <person name="Hansen M."/>
            <person name="Howarth C."/>
            <person name="Imamovic A."/>
            <person name="Larimer J."/>
            <person name="McCowan C."/>
            <person name="Murphy C."/>
            <person name="Pearson M."/>
            <person name="Priest M."/>
            <person name="Roberts A."/>
            <person name="Saif S."/>
            <person name="Shea T."/>
            <person name="Sykes S."/>
            <person name="Wortman J."/>
            <person name="Nusbaum C."/>
            <person name="Birren B."/>
        </authorList>
    </citation>
    <scope>NUCLEOTIDE SEQUENCE [LARGE SCALE GENOMIC DNA]</scope>
    <source>
        <strain evidence="1">CBS 10737</strain>
    </source>
</reference>
<dbReference type="RefSeq" id="XP_019009348.1">
    <property type="nucleotide sequence ID" value="XM_019157708.1"/>
</dbReference>
<reference evidence="2" key="2">
    <citation type="submission" date="2013-07" db="EMBL/GenBank/DDBJ databases">
        <authorList>
            <consortium name="The Broad Institute Genome Sequencing Platform"/>
            <person name="Cuomo C."/>
            <person name="Litvintseva A."/>
            <person name="Chen Y."/>
            <person name="Heitman J."/>
            <person name="Sun S."/>
            <person name="Springer D."/>
            <person name="Dromer F."/>
            <person name="Young S.K."/>
            <person name="Zeng Q."/>
            <person name="Gargeya S."/>
            <person name="Fitzgerald M."/>
            <person name="Abouelleil A."/>
            <person name="Alvarado L."/>
            <person name="Berlin A.M."/>
            <person name="Chapman S.B."/>
            <person name="Dewar J."/>
            <person name="Goldberg J."/>
            <person name="Griggs A."/>
            <person name="Gujja S."/>
            <person name="Hansen M."/>
            <person name="Howarth C."/>
            <person name="Imamovic A."/>
            <person name="Larimer J."/>
            <person name="McCowan C."/>
            <person name="Murphy C."/>
            <person name="Pearson M."/>
            <person name="Priest M."/>
            <person name="Roberts A."/>
            <person name="Saif S."/>
            <person name="Shea T."/>
            <person name="Sykes S."/>
            <person name="Wortman J."/>
            <person name="Nusbaum C."/>
            <person name="Birren B."/>
        </authorList>
    </citation>
    <scope>NUCLEOTIDE SEQUENCE</scope>
    <source>
        <strain evidence="2">CBS 10737</strain>
    </source>
</reference>
<evidence type="ECO:0000313" key="1">
    <source>
        <dbReference type="EMBL" id="OCF48129.1"/>
    </source>
</evidence>
<protein>
    <submittedName>
        <fullName evidence="1">Uncharacterized protein</fullName>
    </submittedName>
</protein>
<keyword evidence="3" id="KW-1185">Reference proteome</keyword>
<proteinExistence type="predicted"/>
<dbReference type="EMBL" id="CP144529">
    <property type="protein sequence ID" value="WWC73690.1"/>
    <property type="molecule type" value="Genomic_DNA"/>
</dbReference>
<reference evidence="2" key="4">
    <citation type="submission" date="2024-02" db="EMBL/GenBank/DDBJ databases">
        <title>Comparative genomics of Cryptococcus and Kwoniella reveals pathogenesis evolution and contrasting modes of karyotype evolution via chromosome fusion or intercentromeric recombination.</title>
        <authorList>
            <person name="Coelho M.A."/>
            <person name="David-Palma M."/>
            <person name="Shea T."/>
            <person name="Bowers K."/>
            <person name="McGinley-Smith S."/>
            <person name="Mohammad A.W."/>
            <person name="Gnirke A."/>
            <person name="Yurkov A.M."/>
            <person name="Nowrousian M."/>
            <person name="Sun S."/>
            <person name="Cuomo C.A."/>
            <person name="Heitman J."/>
        </authorList>
    </citation>
    <scope>NUCLEOTIDE SEQUENCE</scope>
    <source>
        <strain evidence="2">CBS 10737</strain>
    </source>
</reference>
<evidence type="ECO:0000313" key="3">
    <source>
        <dbReference type="Proteomes" id="UP000094020"/>
    </source>
</evidence>
<name>A0A1B9HXW8_9TREE</name>